<accession>Q4FMX7</accession>
<gene>
    <name evidence="5" type="ordered locus">SAR11_0642</name>
</gene>
<dbReference type="GeneID" id="66295146"/>
<proteinExistence type="predicted"/>
<dbReference type="HOGENOM" id="CLU_745668_0_0_5"/>
<feature type="signal peptide" evidence="4">
    <location>
        <begin position="1"/>
        <end position="20"/>
    </location>
</feature>
<reference evidence="5 6" key="1">
    <citation type="journal article" date="2005" name="Science">
        <title>Genome streamlining in a cosmopolitan oceanic bacterium.</title>
        <authorList>
            <person name="Giovannoni S.J."/>
            <person name="Tripp H.J."/>
            <person name="Givan S."/>
            <person name="Podar M."/>
            <person name="Vergin K.L."/>
            <person name="Baptista D."/>
            <person name="Bibbs L."/>
            <person name="Eads J."/>
            <person name="Richardson T.H."/>
            <person name="Noordewier M."/>
            <person name="Rappe M.S."/>
            <person name="Short J.M."/>
            <person name="Carrington J.C."/>
            <person name="Mathur E.J."/>
        </authorList>
    </citation>
    <scope>NUCLEOTIDE SEQUENCE [LARGE SCALE GENOMIC DNA]</scope>
    <source>
        <strain evidence="5 6">HTCC1062</strain>
    </source>
</reference>
<dbReference type="EMBL" id="CP000084">
    <property type="protein sequence ID" value="AAZ21462.1"/>
    <property type="molecule type" value="Genomic_DNA"/>
</dbReference>
<keyword evidence="6" id="KW-1185">Reference proteome</keyword>
<dbReference type="GO" id="GO:0004252">
    <property type="term" value="F:serine-type endopeptidase activity"/>
    <property type="evidence" value="ECO:0007669"/>
    <property type="project" value="InterPro"/>
</dbReference>
<dbReference type="KEGG" id="pub:SAR11_0642"/>
<feature type="chain" id="PRO_5004238654" evidence="4">
    <location>
        <begin position="21"/>
        <end position="371"/>
    </location>
</feature>
<dbReference type="RefSeq" id="WP_011281833.1">
    <property type="nucleotide sequence ID" value="NC_007205.1"/>
</dbReference>
<evidence type="ECO:0000256" key="2">
    <source>
        <dbReference type="ARBA" id="ARBA00022801"/>
    </source>
</evidence>
<dbReference type="PANTHER" id="PTHR43343:SF3">
    <property type="entry name" value="PROTEASE DO-LIKE 8, CHLOROPLASTIC"/>
    <property type="match status" value="1"/>
</dbReference>
<evidence type="ECO:0000313" key="6">
    <source>
        <dbReference type="Proteomes" id="UP000002528"/>
    </source>
</evidence>
<keyword evidence="1 5" id="KW-0645">Protease</keyword>
<dbReference type="InterPro" id="IPR051201">
    <property type="entry name" value="Chloro_Bact_Ser_Proteases"/>
</dbReference>
<dbReference type="InterPro" id="IPR009003">
    <property type="entry name" value="Peptidase_S1_PA"/>
</dbReference>
<protein>
    <submittedName>
        <fullName evidence="5">Trypsin-like serine protease</fullName>
    </submittedName>
</protein>
<keyword evidence="4" id="KW-0732">Signal</keyword>
<dbReference type="STRING" id="335992.SAR11_0642"/>
<dbReference type="AlphaFoldDB" id="Q4FMX7"/>
<evidence type="ECO:0000313" key="5">
    <source>
        <dbReference type="EMBL" id="AAZ21462.1"/>
    </source>
</evidence>
<evidence type="ECO:0000256" key="1">
    <source>
        <dbReference type="ARBA" id="ARBA00022670"/>
    </source>
</evidence>
<dbReference type="PRINTS" id="PR00834">
    <property type="entry name" value="PROTEASES2C"/>
</dbReference>
<dbReference type="OrthoDB" id="112232at2"/>
<dbReference type="PANTHER" id="PTHR43343">
    <property type="entry name" value="PEPTIDASE S12"/>
    <property type="match status" value="1"/>
</dbReference>
<dbReference type="eggNOG" id="COG0265">
    <property type="taxonomic scope" value="Bacteria"/>
</dbReference>
<dbReference type="Proteomes" id="UP000002528">
    <property type="component" value="Chromosome"/>
</dbReference>
<keyword evidence="2" id="KW-0378">Hydrolase</keyword>
<dbReference type="Gene3D" id="2.40.10.120">
    <property type="match status" value="1"/>
</dbReference>
<name>Q4FMX7_PELUB</name>
<evidence type="ECO:0000256" key="4">
    <source>
        <dbReference type="SAM" id="SignalP"/>
    </source>
</evidence>
<dbReference type="InterPro" id="IPR001940">
    <property type="entry name" value="Peptidase_S1C"/>
</dbReference>
<feature type="region of interest" description="Disordered" evidence="3">
    <location>
        <begin position="128"/>
        <end position="152"/>
    </location>
</feature>
<evidence type="ECO:0000256" key="3">
    <source>
        <dbReference type="SAM" id="MobiDB-lite"/>
    </source>
</evidence>
<dbReference type="GO" id="GO:0006508">
    <property type="term" value="P:proteolysis"/>
    <property type="evidence" value="ECO:0007669"/>
    <property type="project" value="UniProtKB-KW"/>
</dbReference>
<sequence>MKKLLGIIVLGLLLSGNAYAKSYYVAYKNYFDMELSKGNTEKVYDGIYSSFKGRKSLEISKKKALDKCKKESKLKNIREDGCLLFKYEISSWIDSFNGTEFVRHPWDNEVDIFEKTLKPEEIIKGVRFSEKPKKKEPKKQKPKPDDNKVVPAGSGSGFFVSSEGHIITNHHVIDGCNTTKVSFKGNQIDAQILAVDKMNDIAILKTNIKPASIFPISNEDVSLLEDVVVAGYPLGKKVSSAIKTHKGVVTALAGAGDNYSNFQTDASINAGNSGGPIMNQKGNIVGIAVASWVQEGVQGVHFGIKSSTLKTFANSNSLKFSQPNNKELTNKDLGKLITEATVYLECHMTVANINKMRAEANNQKAFFSEFK</sequence>
<organism evidence="5 6">
    <name type="scientific">Pelagibacter ubique (strain HTCC1062)</name>
    <dbReference type="NCBI Taxonomy" id="335992"/>
    <lineage>
        <taxon>Bacteria</taxon>
        <taxon>Pseudomonadati</taxon>
        <taxon>Pseudomonadota</taxon>
        <taxon>Alphaproteobacteria</taxon>
        <taxon>Candidatus Pelagibacterales</taxon>
        <taxon>Candidatus Pelagibacteraceae</taxon>
        <taxon>Candidatus Pelagibacter</taxon>
    </lineage>
</organism>
<dbReference type="SUPFAM" id="SSF50494">
    <property type="entry name" value="Trypsin-like serine proteases"/>
    <property type="match status" value="1"/>
</dbReference>
<dbReference type="Pfam" id="PF13365">
    <property type="entry name" value="Trypsin_2"/>
    <property type="match status" value="1"/>
</dbReference>